<dbReference type="Pfam" id="PF00482">
    <property type="entry name" value="T2SSF"/>
    <property type="match status" value="1"/>
</dbReference>
<dbReference type="PANTHER" id="PTHR35007:SF2">
    <property type="entry name" value="PILUS ASSEMBLE PROTEIN"/>
    <property type="match status" value="1"/>
</dbReference>
<evidence type="ECO:0000256" key="2">
    <source>
        <dbReference type="ARBA" id="ARBA00022475"/>
    </source>
</evidence>
<keyword evidence="5 6" id="KW-0472">Membrane</keyword>
<keyword evidence="2" id="KW-1003">Cell membrane</keyword>
<evidence type="ECO:0000256" key="6">
    <source>
        <dbReference type="SAM" id="Phobius"/>
    </source>
</evidence>
<evidence type="ECO:0000256" key="5">
    <source>
        <dbReference type="ARBA" id="ARBA00023136"/>
    </source>
</evidence>
<reference evidence="8" key="1">
    <citation type="submission" date="2022-12" db="EMBL/GenBank/DDBJ databases">
        <title>Bacterial isolates from different developmental stages of Nematostella vectensis.</title>
        <authorList>
            <person name="Fraune S."/>
        </authorList>
    </citation>
    <scope>NUCLEOTIDE SEQUENCE</scope>
    <source>
        <strain evidence="8">G21630-S1</strain>
    </source>
</reference>
<evidence type="ECO:0000256" key="4">
    <source>
        <dbReference type="ARBA" id="ARBA00022989"/>
    </source>
</evidence>
<feature type="transmembrane region" description="Helical" evidence="6">
    <location>
        <begin position="16"/>
        <end position="37"/>
    </location>
</feature>
<dbReference type="Proteomes" id="UP001069802">
    <property type="component" value="Unassembled WGS sequence"/>
</dbReference>
<keyword evidence="3 6" id="KW-0812">Transmembrane</keyword>
<keyword evidence="9" id="KW-1185">Reference proteome</keyword>
<name>A0ABT4LPR1_9PROT</name>
<sequence>MNLSDFIPAGFTEDEFIVLGASLSVLTIFLALWFSLIEKDPSSKKAKELSDLRKAMRGDYLTPTQRKRGNENSATYMKKVVEFFKLLKNEQASKYAFQLSQAGRRTPEALYRHLFFKLIAPLSSATLAYFYIYVLKAVDFPPLGNNFALLTVTLIGAKIPDILLKNAIIKRRELVKKALPDALDLMVICTEAGLSLDAAFNRVAREMITAAPELSDELSLTSLELGFLQERQKALMNLSLRIEIPMMRSLVNALIQAERYGTPLAQSLRVMSSELRQERLLKAEEKAARLPAIMTVPMIIFILPPLMIVLLGPAVMRTIDGLGGM</sequence>
<protein>
    <submittedName>
        <fullName evidence="8">Type II secretion system F family protein</fullName>
    </submittedName>
</protein>
<feature type="transmembrane region" description="Helical" evidence="6">
    <location>
        <begin position="146"/>
        <end position="164"/>
    </location>
</feature>
<organism evidence="8 9">
    <name type="scientific">Kiloniella laminariae</name>
    <dbReference type="NCBI Taxonomy" id="454162"/>
    <lineage>
        <taxon>Bacteria</taxon>
        <taxon>Pseudomonadati</taxon>
        <taxon>Pseudomonadota</taxon>
        <taxon>Alphaproteobacteria</taxon>
        <taxon>Rhodospirillales</taxon>
        <taxon>Kiloniellaceae</taxon>
        <taxon>Kiloniella</taxon>
    </lineage>
</organism>
<gene>
    <name evidence="8" type="ORF">O4H49_14190</name>
</gene>
<evidence type="ECO:0000256" key="3">
    <source>
        <dbReference type="ARBA" id="ARBA00022692"/>
    </source>
</evidence>
<feature type="transmembrane region" description="Helical" evidence="6">
    <location>
        <begin position="114"/>
        <end position="134"/>
    </location>
</feature>
<accession>A0ABT4LPR1</accession>
<dbReference type="PANTHER" id="PTHR35007">
    <property type="entry name" value="INTEGRAL MEMBRANE PROTEIN-RELATED"/>
    <property type="match status" value="1"/>
</dbReference>
<evidence type="ECO:0000259" key="7">
    <source>
        <dbReference type="Pfam" id="PF00482"/>
    </source>
</evidence>
<evidence type="ECO:0000313" key="8">
    <source>
        <dbReference type="EMBL" id="MCZ4281937.1"/>
    </source>
</evidence>
<dbReference type="InterPro" id="IPR018076">
    <property type="entry name" value="T2SS_GspF_dom"/>
</dbReference>
<comment type="caution">
    <text evidence="8">The sequence shown here is derived from an EMBL/GenBank/DDBJ whole genome shotgun (WGS) entry which is preliminary data.</text>
</comment>
<comment type="subcellular location">
    <subcellularLocation>
        <location evidence="1">Cell membrane</location>
        <topology evidence="1">Multi-pass membrane protein</topology>
    </subcellularLocation>
</comment>
<proteinExistence type="predicted"/>
<keyword evidence="4 6" id="KW-1133">Transmembrane helix</keyword>
<feature type="transmembrane region" description="Helical" evidence="6">
    <location>
        <begin position="292"/>
        <end position="316"/>
    </location>
</feature>
<dbReference type="EMBL" id="JAPWGY010000005">
    <property type="protein sequence ID" value="MCZ4281937.1"/>
    <property type="molecule type" value="Genomic_DNA"/>
</dbReference>
<dbReference type="RefSeq" id="WP_269424101.1">
    <property type="nucleotide sequence ID" value="NZ_JAPWGY010000005.1"/>
</dbReference>
<evidence type="ECO:0000256" key="1">
    <source>
        <dbReference type="ARBA" id="ARBA00004651"/>
    </source>
</evidence>
<evidence type="ECO:0000313" key="9">
    <source>
        <dbReference type="Proteomes" id="UP001069802"/>
    </source>
</evidence>
<feature type="domain" description="Type II secretion system protein GspF" evidence="7">
    <location>
        <begin position="183"/>
        <end position="311"/>
    </location>
</feature>